<feature type="region of interest" description="Disordered" evidence="1">
    <location>
        <begin position="276"/>
        <end position="466"/>
    </location>
</feature>
<sequence length="466" mass="49531">MARLAYPVTNLSLPRRRNAPAPIEDRCYGTCNAAFIKGQVSRDWEDFCDRGSAFYDYYHDCLCCVGETLRAKGSQEHAADYLAADFAGILSQCGVGADNPYRDEAVANPCSVPLHEVASKVPMMPFPTATVQAVHPPADSLAVGVSITVPLRQLRSGQSAVPTTAPPMNQYTSIAHTTTAWVTTTDAQSRVATVQSTFVTTTMSKLPAPSASEPAAAPAPVGPSRAQTIGIGAGVGAGCGVTLLLFAALLFWLHRRRKKRRKVEARRSAIALWNHRALSPQSTPTTPKTATRVGAAGRSSEYGDKAQLHGECIPPRELDGREIPPPPPQELPAEEVVRRTEDGVLVSSSKEGDGTSAEEMASEDEDSSISSEEDMPPQEMGSRLEDTSESSDDSPTKETSEASEASGAEELSNTGEAEEDTGSESEAKTEAGSISSKEYESAEEESEAKESSGQDETSDTEDSSPT</sequence>
<organism evidence="3 4">
    <name type="scientific">Apiospora arundinis</name>
    <dbReference type="NCBI Taxonomy" id="335852"/>
    <lineage>
        <taxon>Eukaryota</taxon>
        <taxon>Fungi</taxon>
        <taxon>Dikarya</taxon>
        <taxon>Ascomycota</taxon>
        <taxon>Pezizomycotina</taxon>
        <taxon>Sordariomycetes</taxon>
        <taxon>Xylariomycetidae</taxon>
        <taxon>Amphisphaeriales</taxon>
        <taxon>Apiosporaceae</taxon>
        <taxon>Apiospora</taxon>
    </lineage>
</organism>
<evidence type="ECO:0000256" key="1">
    <source>
        <dbReference type="SAM" id="MobiDB-lite"/>
    </source>
</evidence>
<keyword evidence="4" id="KW-1185">Reference proteome</keyword>
<evidence type="ECO:0000256" key="2">
    <source>
        <dbReference type="SAM" id="Phobius"/>
    </source>
</evidence>
<evidence type="ECO:0000313" key="4">
    <source>
        <dbReference type="Proteomes" id="UP001390339"/>
    </source>
</evidence>
<feature type="compositionally biased region" description="Polar residues" evidence="1">
    <location>
        <begin position="279"/>
        <end position="289"/>
    </location>
</feature>
<reference evidence="3 4" key="1">
    <citation type="journal article" date="2024" name="IMA Fungus">
        <title>Apiospora arundinis, a panoply of carbohydrate-active enzymes and secondary metabolites.</title>
        <authorList>
            <person name="Sorensen T."/>
            <person name="Petersen C."/>
            <person name="Muurmann A.T."/>
            <person name="Christiansen J.V."/>
            <person name="Brundto M.L."/>
            <person name="Overgaard C.K."/>
            <person name="Boysen A.T."/>
            <person name="Wollenberg R.D."/>
            <person name="Larsen T.O."/>
            <person name="Sorensen J.L."/>
            <person name="Nielsen K.L."/>
            <person name="Sondergaard T.E."/>
        </authorList>
    </citation>
    <scope>NUCLEOTIDE SEQUENCE [LARGE SCALE GENOMIC DNA]</scope>
    <source>
        <strain evidence="3 4">AAU 773</strain>
    </source>
</reference>
<keyword evidence="2" id="KW-0812">Transmembrane</keyword>
<keyword evidence="2" id="KW-1133">Transmembrane helix</keyword>
<feature type="compositionally biased region" description="Acidic residues" evidence="1">
    <location>
        <begin position="360"/>
        <end position="376"/>
    </location>
</feature>
<feature type="compositionally biased region" description="Basic and acidic residues" evidence="1">
    <location>
        <begin position="301"/>
        <end position="322"/>
    </location>
</feature>
<name>A0ABR2IH60_9PEZI</name>
<accession>A0ABR2IH60</accession>
<proteinExistence type="predicted"/>
<protein>
    <submittedName>
        <fullName evidence="3">Uncharacterized protein</fullName>
    </submittedName>
</protein>
<keyword evidence="2" id="KW-0472">Membrane</keyword>
<dbReference type="EMBL" id="JAPCWZ010000005">
    <property type="protein sequence ID" value="KAK8862889.1"/>
    <property type="molecule type" value="Genomic_DNA"/>
</dbReference>
<comment type="caution">
    <text evidence="3">The sequence shown here is derived from an EMBL/GenBank/DDBJ whole genome shotgun (WGS) entry which is preliminary data.</text>
</comment>
<evidence type="ECO:0000313" key="3">
    <source>
        <dbReference type="EMBL" id="KAK8862889.1"/>
    </source>
</evidence>
<feature type="transmembrane region" description="Helical" evidence="2">
    <location>
        <begin position="229"/>
        <end position="253"/>
    </location>
</feature>
<feature type="compositionally biased region" description="Acidic residues" evidence="1">
    <location>
        <begin position="456"/>
        <end position="466"/>
    </location>
</feature>
<dbReference type="Proteomes" id="UP001390339">
    <property type="component" value="Unassembled WGS sequence"/>
</dbReference>
<gene>
    <name evidence="3" type="ORF">PGQ11_009124</name>
</gene>